<dbReference type="EMBL" id="JACHVR010000001">
    <property type="protein sequence ID" value="MBB2884986.1"/>
    <property type="molecule type" value="Genomic_DNA"/>
</dbReference>
<evidence type="ECO:0000313" key="2">
    <source>
        <dbReference type="Proteomes" id="UP000589818"/>
    </source>
</evidence>
<accession>A0ACC5M8N2</accession>
<keyword evidence="2" id="KW-1185">Reference proteome</keyword>
<dbReference type="Proteomes" id="UP000589818">
    <property type="component" value="Unassembled WGS sequence"/>
</dbReference>
<comment type="caution">
    <text evidence="1">The sequence shown here is derived from an EMBL/GenBank/DDBJ whole genome shotgun (WGS) entry which is preliminary data.</text>
</comment>
<gene>
    <name evidence="1" type="ORF">FHR69_000852</name>
</gene>
<protein>
    <submittedName>
        <fullName evidence="1">Uncharacterized protein</fullName>
    </submittedName>
</protein>
<sequence>MKVDFFENGLCFYCDLAQRELQEFADFHFRTEKLWRREDEILQEEIEGILEKYPKANQEDIVDSYAWDLHLNQYKYPDIHRSTLVISIYIFIEDQLNGLCETLATSMSTPLKLTDLSGQGIERACLFLSKVAGFDLGGVSGLSFVKEVNRLRNKMVHAGGVLAADGNDRLNRFVQGTVGLRGEPGHRVHIHQDFITHFIAELGTFFDELDIEVQKFMARFGAAGAT</sequence>
<organism evidence="1 2">
    <name type="scientific">Pseudomonas umsongensis</name>
    <dbReference type="NCBI Taxonomy" id="198618"/>
    <lineage>
        <taxon>Bacteria</taxon>
        <taxon>Pseudomonadati</taxon>
        <taxon>Pseudomonadota</taxon>
        <taxon>Gammaproteobacteria</taxon>
        <taxon>Pseudomonadales</taxon>
        <taxon>Pseudomonadaceae</taxon>
        <taxon>Pseudomonas</taxon>
    </lineage>
</organism>
<reference evidence="1" key="1">
    <citation type="submission" date="2020-08" db="EMBL/GenBank/DDBJ databases">
        <title>Plant associated metagenomes--Microbial community diversity and host control of community assembly across model and emerging plant ecological genomics systems.</title>
        <authorList>
            <person name="Dangl J."/>
        </authorList>
    </citation>
    <scope>NUCLEOTIDE SEQUENCE</scope>
    <source>
        <strain evidence="1">KD5</strain>
    </source>
</reference>
<name>A0ACC5M8N2_9PSED</name>
<evidence type="ECO:0000313" key="1">
    <source>
        <dbReference type="EMBL" id="MBB2884986.1"/>
    </source>
</evidence>
<proteinExistence type="predicted"/>